<protein>
    <submittedName>
        <fullName evidence="2">Uncharacterized protein</fullName>
    </submittedName>
</protein>
<gene>
    <name evidence="2" type="ORF">DBRI00130_LOCUS40272</name>
</gene>
<organism evidence="2">
    <name type="scientific">Ditylum brightwellii</name>
    <dbReference type="NCBI Taxonomy" id="49249"/>
    <lineage>
        <taxon>Eukaryota</taxon>
        <taxon>Sar</taxon>
        <taxon>Stramenopiles</taxon>
        <taxon>Ochrophyta</taxon>
        <taxon>Bacillariophyta</taxon>
        <taxon>Mediophyceae</taxon>
        <taxon>Lithodesmiophycidae</taxon>
        <taxon>Lithodesmiales</taxon>
        <taxon>Lithodesmiaceae</taxon>
        <taxon>Ditylum</taxon>
    </lineage>
</organism>
<name>A0A7S4WHC4_9STRA</name>
<dbReference type="AlphaFoldDB" id="A0A7S4WHC4"/>
<dbReference type="EMBL" id="HBNS01055740">
    <property type="protein sequence ID" value="CAE4658768.1"/>
    <property type="molecule type" value="Transcribed_RNA"/>
</dbReference>
<sequence>MNHSEISNYTRSPATSDRKTDNFCTYGRPQMDSIEDSVFEKSLLLTSSQTEHVCIKMSSLEKVTSSKENSFVTKHDLSTTILKNPQAYMDTKEPAKERIGSLFPYSNFVEMARPKNNGKMRVGTEYHIRKFLTEYHIRKFLPCFENTMRETDIDDTDSEDEDDDEEE</sequence>
<evidence type="ECO:0000256" key="1">
    <source>
        <dbReference type="SAM" id="MobiDB-lite"/>
    </source>
</evidence>
<reference evidence="2" key="1">
    <citation type="submission" date="2021-01" db="EMBL/GenBank/DDBJ databases">
        <authorList>
            <person name="Corre E."/>
            <person name="Pelletier E."/>
            <person name="Niang G."/>
            <person name="Scheremetjew M."/>
            <person name="Finn R."/>
            <person name="Kale V."/>
            <person name="Holt S."/>
            <person name="Cochrane G."/>
            <person name="Meng A."/>
            <person name="Brown T."/>
            <person name="Cohen L."/>
        </authorList>
    </citation>
    <scope>NUCLEOTIDE SEQUENCE</scope>
    <source>
        <strain evidence="2">GSO104</strain>
    </source>
</reference>
<proteinExistence type="predicted"/>
<feature type="compositionally biased region" description="Polar residues" evidence="1">
    <location>
        <begin position="1"/>
        <end position="15"/>
    </location>
</feature>
<feature type="region of interest" description="Disordered" evidence="1">
    <location>
        <begin position="1"/>
        <end position="26"/>
    </location>
</feature>
<accession>A0A7S4WHC4</accession>
<evidence type="ECO:0000313" key="2">
    <source>
        <dbReference type="EMBL" id="CAE4658768.1"/>
    </source>
</evidence>